<protein>
    <submittedName>
        <fullName evidence="4">ABC-type glycerol-3-phosphate transport system substrate-binding protein</fullName>
    </submittedName>
</protein>
<gene>
    <name evidence="4" type="ORF">QOZ93_001055</name>
</gene>
<name>A0ABU0JQE2_HATLI</name>
<dbReference type="EMBL" id="JAUSWN010000007">
    <property type="protein sequence ID" value="MDQ0479314.1"/>
    <property type="molecule type" value="Genomic_DNA"/>
</dbReference>
<evidence type="ECO:0000256" key="2">
    <source>
        <dbReference type="ARBA" id="ARBA00022448"/>
    </source>
</evidence>
<dbReference type="SUPFAM" id="SSF53850">
    <property type="entry name" value="Periplasmic binding protein-like II"/>
    <property type="match status" value="1"/>
</dbReference>
<accession>A0ABU0JQE2</accession>
<evidence type="ECO:0000256" key="3">
    <source>
        <dbReference type="ARBA" id="ARBA00022729"/>
    </source>
</evidence>
<comment type="similarity">
    <text evidence="1">Belongs to the bacterial solute-binding protein 1 family.</text>
</comment>
<comment type="caution">
    <text evidence="4">The sequence shown here is derived from an EMBL/GenBank/DDBJ whole genome shotgun (WGS) entry which is preliminary data.</text>
</comment>
<dbReference type="Proteomes" id="UP001224418">
    <property type="component" value="Unassembled WGS sequence"/>
</dbReference>
<dbReference type="PANTHER" id="PTHR30061">
    <property type="entry name" value="MALTOSE-BINDING PERIPLASMIC PROTEIN"/>
    <property type="match status" value="1"/>
</dbReference>
<evidence type="ECO:0000313" key="5">
    <source>
        <dbReference type="Proteomes" id="UP001224418"/>
    </source>
</evidence>
<keyword evidence="2" id="KW-0813">Transport</keyword>
<organism evidence="4 5">
    <name type="scientific">Hathewaya limosa</name>
    <name type="common">Clostridium limosum</name>
    <dbReference type="NCBI Taxonomy" id="1536"/>
    <lineage>
        <taxon>Bacteria</taxon>
        <taxon>Bacillati</taxon>
        <taxon>Bacillota</taxon>
        <taxon>Clostridia</taxon>
        <taxon>Eubacteriales</taxon>
        <taxon>Clostridiaceae</taxon>
        <taxon>Hathewaya</taxon>
    </lineage>
</organism>
<evidence type="ECO:0000256" key="1">
    <source>
        <dbReference type="ARBA" id="ARBA00008520"/>
    </source>
</evidence>
<dbReference type="PANTHER" id="PTHR30061:SF50">
    <property type="entry name" value="MALTOSE_MALTODEXTRIN-BINDING PERIPLASMIC PROTEIN"/>
    <property type="match status" value="1"/>
</dbReference>
<dbReference type="RefSeq" id="WP_307355403.1">
    <property type="nucleotide sequence ID" value="NZ_BAAACJ010000032.1"/>
</dbReference>
<reference evidence="4 5" key="1">
    <citation type="submission" date="2023-07" db="EMBL/GenBank/DDBJ databases">
        <title>Genomic Encyclopedia of Type Strains, Phase IV (KMG-IV): sequencing the most valuable type-strain genomes for metagenomic binning, comparative biology and taxonomic classification.</title>
        <authorList>
            <person name="Goeker M."/>
        </authorList>
    </citation>
    <scope>NUCLEOTIDE SEQUENCE [LARGE SCALE GENOMIC DNA]</scope>
    <source>
        <strain evidence="4 5">DSM 1400</strain>
    </source>
</reference>
<evidence type="ECO:0000313" key="4">
    <source>
        <dbReference type="EMBL" id="MDQ0479314.1"/>
    </source>
</evidence>
<proteinExistence type="inferred from homology"/>
<dbReference type="Gene3D" id="3.40.190.10">
    <property type="entry name" value="Periplasmic binding protein-like II"/>
    <property type="match status" value="1"/>
</dbReference>
<sequence>MKKNKVMISLFLICLLSINFVSCIGKKKEQNNGTLDVYVDIQDRHSLKIVDFLIKSFEEKNQNIKINMVNPMNKDKNIMQTIDSGKNVDLIISNMQNVLFLENKGLISDFTQQYNNFINDKYYQVYISYSKIGGMPYGIGITPYTIELAYNKDECKKLIGKEPKDVNDYLLLLKSCKDKGIKIPYLLNEDLDIGEVLFGIFNGDNVKQEELINNYSDKIEDYAKIKGFDETFKALDKYIKSGYISESSFEKMDEKDIDKFIGGKSPILITTSFFSNKLNKGNISLLKEMGMMGERKILIPVYMNSFICGLEQGTNKDQKDKFIEYIISEEVQKQLVENGYITANKAANKKFTGTSGEIVEHLYGANATNIIYKGNVTVEVDKKVKEILDKILKGQYSENMWKNSLIKK</sequence>
<keyword evidence="3" id="KW-0732">Signal</keyword>
<keyword evidence="5" id="KW-1185">Reference proteome</keyword>